<evidence type="ECO:0000259" key="1">
    <source>
        <dbReference type="Pfam" id="PF00899"/>
    </source>
</evidence>
<sequence>MEAEGDEAICALMKEGAEFKVKTTDTATFEIVMDPPLPASTDFTHVRGGYVRRVKQPEEVSFTEWSEAIGSFQSNADTMLDLAHFGLDAMLHRLFLHADTHPYPAAWDEAAAKAWVAESGVCAEGDMFYDECVTFAMTGRGNTTGPCAFFGGLAAQEALKAVSGKYTPLKQFFYLSFFEALPSPRPSMQDAVPSENRYAGQVLVFGQQYQAEIARQKVFLVGAGALGCEIVKSMALMGVGVDEANGGKVYVTDPDAIEKSNLSRQFLFRESDIGRVK</sequence>
<accession>A0A9K3GNP5</accession>
<evidence type="ECO:0000313" key="3">
    <source>
        <dbReference type="Proteomes" id="UP000265618"/>
    </source>
</evidence>
<dbReference type="GO" id="GO:0008641">
    <property type="term" value="F:ubiquitin-like modifier activating enzyme activity"/>
    <property type="evidence" value="ECO:0007669"/>
    <property type="project" value="InterPro"/>
</dbReference>
<proteinExistence type="predicted"/>
<dbReference type="OrthoDB" id="10252231at2759"/>
<feature type="non-terminal residue" evidence="2">
    <location>
        <position position="1"/>
    </location>
</feature>
<comment type="caution">
    <text evidence="2">The sequence shown here is derived from an EMBL/GenBank/DDBJ whole genome shotgun (WGS) entry which is preliminary data.</text>
</comment>
<dbReference type="InterPro" id="IPR035985">
    <property type="entry name" value="Ubiquitin-activating_enz"/>
</dbReference>
<protein>
    <recommendedName>
        <fullName evidence="1">THIF-type NAD/FAD binding fold domain-containing protein</fullName>
    </recommendedName>
</protein>
<dbReference type="SUPFAM" id="SSF69572">
    <property type="entry name" value="Activating enzymes of the ubiquitin-like proteins"/>
    <property type="match status" value="2"/>
</dbReference>
<dbReference type="PANTHER" id="PTHR10953:SF102">
    <property type="entry name" value="ADENYLYLTRANSFERASE AND SULFURTRANSFERASE MOCS3"/>
    <property type="match status" value="1"/>
</dbReference>
<dbReference type="GO" id="GO:0016779">
    <property type="term" value="F:nucleotidyltransferase activity"/>
    <property type="evidence" value="ECO:0007669"/>
    <property type="project" value="TreeGrafter"/>
</dbReference>
<keyword evidence="3" id="KW-1185">Reference proteome</keyword>
<dbReference type="InterPro" id="IPR045886">
    <property type="entry name" value="ThiF/MoeB/HesA"/>
</dbReference>
<dbReference type="Pfam" id="PF00899">
    <property type="entry name" value="ThiF"/>
    <property type="match status" value="1"/>
</dbReference>
<dbReference type="GO" id="GO:0032446">
    <property type="term" value="P:protein modification by small protein conjugation"/>
    <property type="evidence" value="ECO:0007669"/>
    <property type="project" value="TreeGrafter"/>
</dbReference>
<dbReference type="Proteomes" id="UP000265618">
    <property type="component" value="Unassembled WGS sequence"/>
</dbReference>
<evidence type="ECO:0000313" key="2">
    <source>
        <dbReference type="EMBL" id="GIQ88991.1"/>
    </source>
</evidence>
<dbReference type="Gene3D" id="3.40.50.12550">
    <property type="entry name" value="Ubiquitin-activating enzyme E1, inactive adenylation domain, subdomain 2"/>
    <property type="match status" value="1"/>
</dbReference>
<feature type="domain" description="THIF-type NAD/FAD binding fold" evidence="1">
    <location>
        <begin position="198"/>
        <end position="277"/>
    </location>
</feature>
<gene>
    <name evidence="2" type="ORF">KIPB_011356</name>
</gene>
<name>A0A9K3GNP5_9EUKA</name>
<organism evidence="2 3">
    <name type="scientific">Kipferlia bialata</name>
    <dbReference type="NCBI Taxonomy" id="797122"/>
    <lineage>
        <taxon>Eukaryota</taxon>
        <taxon>Metamonada</taxon>
        <taxon>Carpediemonas-like organisms</taxon>
        <taxon>Kipferlia</taxon>
    </lineage>
</organism>
<dbReference type="GO" id="GO:0004792">
    <property type="term" value="F:thiosulfate-cyanide sulfurtransferase activity"/>
    <property type="evidence" value="ECO:0007669"/>
    <property type="project" value="TreeGrafter"/>
</dbReference>
<dbReference type="Gene3D" id="3.40.50.720">
    <property type="entry name" value="NAD(P)-binding Rossmann-like Domain"/>
    <property type="match status" value="1"/>
</dbReference>
<reference evidence="2 3" key="1">
    <citation type="journal article" date="2018" name="PLoS ONE">
        <title>The draft genome of Kipferlia bialata reveals reductive genome evolution in fornicate parasites.</title>
        <authorList>
            <person name="Tanifuji G."/>
            <person name="Takabayashi S."/>
            <person name="Kume K."/>
            <person name="Takagi M."/>
            <person name="Nakayama T."/>
            <person name="Kamikawa R."/>
            <person name="Inagaki Y."/>
            <person name="Hashimoto T."/>
        </authorList>
    </citation>
    <scope>NUCLEOTIDE SEQUENCE [LARGE SCALE GENOMIC DNA]</scope>
    <source>
        <strain evidence="2">NY0173</strain>
    </source>
</reference>
<dbReference type="GO" id="GO:0005737">
    <property type="term" value="C:cytoplasm"/>
    <property type="evidence" value="ECO:0007669"/>
    <property type="project" value="TreeGrafter"/>
</dbReference>
<dbReference type="AlphaFoldDB" id="A0A9K3GNP5"/>
<dbReference type="PANTHER" id="PTHR10953">
    <property type="entry name" value="UBIQUITIN-ACTIVATING ENZYME E1"/>
    <property type="match status" value="1"/>
</dbReference>
<dbReference type="EMBL" id="BDIP01004587">
    <property type="protein sequence ID" value="GIQ88991.1"/>
    <property type="molecule type" value="Genomic_DNA"/>
</dbReference>
<dbReference type="InterPro" id="IPR000594">
    <property type="entry name" value="ThiF_NAD_FAD-bd"/>
</dbReference>